<proteinExistence type="inferred from homology"/>
<dbReference type="GO" id="GO:0004844">
    <property type="term" value="F:uracil DNA N-glycosylase activity"/>
    <property type="evidence" value="ECO:0007669"/>
    <property type="project" value="InterPro"/>
</dbReference>
<dbReference type="PANTHER" id="PTHR11264:SF0">
    <property type="entry name" value="URACIL-DNA GLYCOSYLASE"/>
    <property type="match status" value="1"/>
</dbReference>
<dbReference type="PROSITE" id="PS00130">
    <property type="entry name" value="U_DNA_GLYCOSYLASE"/>
    <property type="match status" value="1"/>
</dbReference>
<evidence type="ECO:0000256" key="3">
    <source>
        <dbReference type="ARBA" id="ARBA00022801"/>
    </source>
</evidence>
<reference evidence="6" key="1">
    <citation type="submission" date="2020-05" db="EMBL/GenBank/DDBJ databases">
        <authorList>
            <person name="Chiriac C."/>
            <person name="Salcher M."/>
            <person name="Ghai R."/>
            <person name="Kavagutti S V."/>
        </authorList>
    </citation>
    <scope>NUCLEOTIDE SEQUENCE</scope>
</reference>
<dbReference type="NCBIfam" id="NF003588">
    <property type="entry name" value="PRK05254.1-1"/>
    <property type="match status" value="1"/>
</dbReference>
<sequence>MNLSDQLHPNWRDLLGEKIELLKSIEQNLANEISLPEPGNVLRALTYDPYLAKVLILGQDPYPNSVDAMGLAFSTARRDGKLPASLKNIFVELATDLNIKPPIAGDLSPWCQQGVVLLNRTLTCRNGESDSHRDIGWREFTYEVVKSLAELDCVAILWGNAAQEVSELFATNRLIKSAHPSPLSAYRGFFGSKPFSSANKALKESGREPIDWSLPAEK</sequence>
<dbReference type="PANTHER" id="PTHR11264">
    <property type="entry name" value="URACIL-DNA GLYCOSYLASE"/>
    <property type="match status" value="1"/>
</dbReference>
<protein>
    <submittedName>
        <fullName evidence="6">Unannotated protein</fullName>
    </submittedName>
</protein>
<comment type="similarity">
    <text evidence="1">Belongs to the uracil-DNA glycosylase (UDG) superfamily. UNG family.</text>
</comment>
<dbReference type="AlphaFoldDB" id="A0A6J6YA34"/>
<dbReference type="HAMAP" id="MF_00148">
    <property type="entry name" value="UDG"/>
    <property type="match status" value="1"/>
</dbReference>
<keyword evidence="2" id="KW-0227">DNA damage</keyword>
<dbReference type="CDD" id="cd10027">
    <property type="entry name" value="UDG-F1-like"/>
    <property type="match status" value="1"/>
</dbReference>
<dbReference type="InterPro" id="IPR005122">
    <property type="entry name" value="Uracil-DNA_glycosylase-like"/>
</dbReference>
<dbReference type="SMART" id="SM00986">
    <property type="entry name" value="UDG"/>
    <property type="match status" value="1"/>
</dbReference>
<dbReference type="SMART" id="SM00987">
    <property type="entry name" value="UreE_C"/>
    <property type="match status" value="1"/>
</dbReference>
<evidence type="ECO:0000256" key="1">
    <source>
        <dbReference type="ARBA" id="ARBA00008184"/>
    </source>
</evidence>
<evidence type="ECO:0000256" key="2">
    <source>
        <dbReference type="ARBA" id="ARBA00022763"/>
    </source>
</evidence>
<dbReference type="InterPro" id="IPR018085">
    <property type="entry name" value="Ura-DNA_Glyclase_AS"/>
</dbReference>
<dbReference type="GO" id="GO:0097510">
    <property type="term" value="P:base-excision repair, AP site formation via deaminated base removal"/>
    <property type="evidence" value="ECO:0007669"/>
    <property type="project" value="TreeGrafter"/>
</dbReference>
<dbReference type="Pfam" id="PF03167">
    <property type="entry name" value="UDG"/>
    <property type="match status" value="1"/>
</dbReference>
<gene>
    <name evidence="6" type="ORF">UFOPK3119_00253</name>
</gene>
<name>A0A6J6YA34_9ZZZZ</name>
<keyword evidence="3" id="KW-0378">Hydrolase</keyword>
<dbReference type="NCBIfam" id="NF003592">
    <property type="entry name" value="PRK05254.1-5"/>
    <property type="match status" value="1"/>
</dbReference>
<feature type="domain" description="Uracil-DNA glycosylase-like" evidence="5">
    <location>
        <begin position="45"/>
        <end position="202"/>
    </location>
</feature>
<dbReference type="SUPFAM" id="SSF52141">
    <property type="entry name" value="Uracil-DNA glycosylase-like"/>
    <property type="match status" value="1"/>
</dbReference>
<dbReference type="InterPro" id="IPR036895">
    <property type="entry name" value="Uracil-DNA_glycosylase-like_sf"/>
</dbReference>
<evidence type="ECO:0000256" key="4">
    <source>
        <dbReference type="ARBA" id="ARBA00023204"/>
    </source>
</evidence>
<accession>A0A6J6YA34</accession>
<dbReference type="Gene3D" id="3.40.470.10">
    <property type="entry name" value="Uracil-DNA glycosylase-like domain"/>
    <property type="match status" value="1"/>
</dbReference>
<dbReference type="EMBL" id="CAFAAX010000016">
    <property type="protein sequence ID" value="CAB4806252.1"/>
    <property type="molecule type" value="Genomic_DNA"/>
</dbReference>
<evidence type="ECO:0000313" key="6">
    <source>
        <dbReference type="EMBL" id="CAB4806252.1"/>
    </source>
</evidence>
<evidence type="ECO:0000259" key="5">
    <source>
        <dbReference type="SMART" id="SM00986"/>
    </source>
</evidence>
<organism evidence="6">
    <name type="scientific">freshwater metagenome</name>
    <dbReference type="NCBI Taxonomy" id="449393"/>
    <lineage>
        <taxon>unclassified sequences</taxon>
        <taxon>metagenomes</taxon>
        <taxon>ecological metagenomes</taxon>
    </lineage>
</organism>
<dbReference type="InterPro" id="IPR002043">
    <property type="entry name" value="UDG_fam1"/>
</dbReference>
<keyword evidence="4" id="KW-0234">DNA repair</keyword>